<keyword evidence="2" id="KW-1185">Reference proteome</keyword>
<proteinExistence type="predicted"/>
<dbReference type="Proteomes" id="UP001367676">
    <property type="component" value="Unassembled WGS sequence"/>
</dbReference>
<protein>
    <submittedName>
        <fullName evidence="1">Uncharacterized protein</fullName>
    </submittedName>
</protein>
<dbReference type="AlphaFoldDB" id="A0AAN9TW30"/>
<evidence type="ECO:0000313" key="1">
    <source>
        <dbReference type="EMBL" id="KAK7590091.1"/>
    </source>
</evidence>
<gene>
    <name evidence="1" type="ORF">V9T40_001704</name>
</gene>
<dbReference type="EMBL" id="JBBCAQ010000022">
    <property type="protein sequence ID" value="KAK7590091.1"/>
    <property type="molecule type" value="Genomic_DNA"/>
</dbReference>
<reference evidence="1 2" key="1">
    <citation type="submission" date="2024-03" db="EMBL/GenBank/DDBJ databases">
        <title>Adaptation during the transition from Ophiocordyceps entomopathogen to insect associate is accompanied by gene loss and intensified selection.</title>
        <authorList>
            <person name="Ward C.M."/>
            <person name="Onetto C.A."/>
            <person name="Borneman A.R."/>
        </authorList>
    </citation>
    <scope>NUCLEOTIDE SEQUENCE [LARGE SCALE GENOMIC DNA]</scope>
    <source>
        <strain evidence="1">AWRI1</strain>
        <tissue evidence="1">Single Adult Female</tissue>
    </source>
</reference>
<sequence length="106" mass="12466">MQNLASKKYCKYNIVEADKLTVSNDVHPTEDELRVKNHDDQKWHGWTSLDRLSRRTSHKVTAVTPHHSSTTGFTSTYGFRKLLEYSRWHAARFDRFKYPPKSTPTK</sequence>
<organism evidence="1 2">
    <name type="scientific">Parthenolecanium corni</name>
    <dbReference type="NCBI Taxonomy" id="536013"/>
    <lineage>
        <taxon>Eukaryota</taxon>
        <taxon>Metazoa</taxon>
        <taxon>Ecdysozoa</taxon>
        <taxon>Arthropoda</taxon>
        <taxon>Hexapoda</taxon>
        <taxon>Insecta</taxon>
        <taxon>Pterygota</taxon>
        <taxon>Neoptera</taxon>
        <taxon>Paraneoptera</taxon>
        <taxon>Hemiptera</taxon>
        <taxon>Sternorrhyncha</taxon>
        <taxon>Coccoidea</taxon>
        <taxon>Coccidae</taxon>
        <taxon>Parthenolecanium</taxon>
    </lineage>
</organism>
<name>A0AAN9TW30_9HEMI</name>
<accession>A0AAN9TW30</accession>
<evidence type="ECO:0000313" key="2">
    <source>
        <dbReference type="Proteomes" id="UP001367676"/>
    </source>
</evidence>
<comment type="caution">
    <text evidence="1">The sequence shown here is derived from an EMBL/GenBank/DDBJ whole genome shotgun (WGS) entry which is preliminary data.</text>
</comment>